<dbReference type="PROSITE" id="PS51272">
    <property type="entry name" value="SLH"/>
    <property type="match status" value="2"/>
</dbReference>
<protein>
    <submittedName>
        <fullName evidence="2">S-layer homology domain-containing protein</fullName>
    </submittedName>
</protein>
<sequence length="91" mass="10004">MGYEDNSLRPNQPISRAEMVTILAKGLELPVTDEYTLNYTDANSIPNWALPYVKTATSNGLIHGHADGRFAPNDQAKRAEVASILFNVISE</sequence>
<dbReference type="EMBL" id="JBHSHC010000028">
    <property type="protein sequence ID" value="MFC4766667.1"/>
    <property type="molecule type" value="Genomic_DNA"/>
</dbReference>
<dbReference type="RefSeq" id="WP_380024612.1">
    <property type="nucleotide sequence ID" value="NZ_JBHSHC010000028.1"/>
</dbReference>
<evidence type="ECO:0000313" key="3">
    <source>
        <dbReference type="Proteomes" id="UP001596002"/>
    </source>
</evidence>
<dbReference type="Pfam" id="PF00395">
    <property type="entry name" value="SLH"/>
    <property type="match status" value="2"/>
</dbReference>
<proteinExistence type="predicted"/>
<feature type="domain" description="SLH" evidence="1">
    <location>
        <begin position="1"/>
        <end position="34"/>
    </location>
</feature>
<evidence type="ECO:0000313" key="2">
    <source>
        <dbReference type="EMBL" id="MFC4766667.1"/>
    </source>
</evidence>
<dbReference type="Proteomes" id="UP001596002">
    <property type="component" value="Unassembled WGS sequence"/>
</dbReference>
<reference evidence="3" key="1">
    <citation type="journal article" date="2019" name="Int. J. Syst. Evol. Microbiol.">
        <title>The Global Catalogue of Microorganisms (GCM) 10K type strain sequencing project: providing services to taxonomists for standard genome sequencing and annotation.</title>
        <authorList>
            <consortium name="The Broad Institute Genomics Platform"/>
            <consortium name="The Broad Institute Genome Sequencing Center for Infectious Disease"/>
            <person name="Wu L."/>
            <person name="Ma J."/>
        </authorList>
    </citation>
    <scope>NUCLEOTIDE SEQUENCE [LARGE SCALE GENOMIC DNA]</scope>
    <source>
        <strain evidence="3">WYCCWR 12678</strain>
    </source>
</reference>
<comment type="caution">
    <text evidence="2">The sequence shown here is derived from an EMBL/GenBank/DDBJ whole genome shotgun (WGS) entry which is preliminary data.</text>
</comment>
<name>A0ABV9Q0B4_9BACL</name>
<organism evidence="2 3">
    <name type="scientific">Effusibacillus consociatus</name>
    <dbReference type="NCBI Taxonomy" id="1117041"/>
    <lineage>
        <taxon>Bacteria</taxon>
        <taxon>Bacillati</taxon>
        <taxon>Bacillota</taxon>
        <taxon>Bacilli</taxon>
        <taxon>Bacillales</taxon>
        <taxon>Alicyclobacillaceae</taxon>
        <taxon>Effusibacillus</taxon>
    </lineage>
</organism>
<dbReference type="InterPro" id="IPR001119">
    <property type="entry name" value="SLH_dom"/>
</dbReference>
<accession>A0ABV9Q0B4</accession>
<keyword evidence="3" id="KW-1185">Reference proteome</keyword>
<evidence type="ECO:0000259" key="1">
    <source>
        <dbReference type="PROSITE" id="PS51272"/>
    </source>
</evidence>
<feature type="domain" description="SLH" evidence="1">
    <location>
        <begin position="36"/>
        <end position="91"/>
    </location>
</feature>
<gene>
    <name evidence="2" type="ORF">ACFO8Q_04650</name>
</gene>